<comment type="caution">
    <text evidence="1">The sequence shown here is derived from an EMBL/GenBank/DDBJ whole genome shotgun (WGS) entry which is preliminary data.</text>
</comment>
<dbReference type="EMBL" id="JACGWY010000001">
    <property type="protein sequence ID" value="MBA8815548.1"/>
    <property type="molecule type" value="Genomic_DNA"/>
</dbReference>
<name>A0A7W3PKW2_9MICO</name>
<protein>
    <submittedName>
        <fullName evidence="1">Uncharacterized protein YdeI (YjbR/CyaY-like superfamily)</fullName>
    </submittedName>
</protein>
<dbReference type="AlphaFoldDB" id="A0A7W3PKW2"/>
<organism evidence="1 2">
    <name type="scientific">Microbacterium halimionae</name>
    <dbReference type="NCBI Taxonomy" id="1526413"/>
    <lineage>
        <taxon>Bacteria</taxon>
        <taxon>Bacillati</taxon>
        <taxon>Actinomycetota</taxon>
        <taxon>Actinomycetes</taxon>
        <taxon>Micrococcales</taxon>
        <taxon>Microbacteriaceae</taxon>
        <taxon>Microbacterium</taxon>
    </lineage>
</organism>
<keyword evidence="2" id="KW-1185">Reference proteome</keyword>
<evidence type="ECO:0000313" key="2">
    <source>
        <dbReference type="Proteomes" id="UP000526083"/>
    </source>
</evidence>
<evidence type="ECO:0000313" key="1">
    <source>
        <dbReference type="EMBL" id="MBA8815548.1"/>
    </source>
</evidence>
<sequence>MKPDDLTVRDADAWRSWLNEHEDTSDGVWLTLSKKGSYVPTSLTYAQALDEALCSGWIDGRKNAVDAATYRQHFTPRRPRSMWSQRNVELVAGLIARGRMRARGFAEIERAQADGRWDRAYAGSATIDVPEDLLSALRDQPGAEAAFLTLSRSARYPILLDVVNARTDAVRAARIARHVAQLAG</sequence>
<dbReference type="Pfam" id="PF13376">
    <property type="entry name" value="OmdA"/>
    <property type="match status" value="1"/>
</dbReference>
<dbReference type="RefSeq" id="WP_167048462.1">
    <property type="nucleotide sequence ID" value="NZ_JAAOZB010000002.1"/>
</dbReference>
<proteinExistence type="predicted"/>
<dbReference type="Proteomes" id="UP000526083">
    <property type="component" value="Unassembled WGS sequence"/>
</dbReference>
<reference evidence="1 2" key="1">
    <citation type="submission" date="2020-07" db="EMBL/GenBank/DDBJ databases">
        <title>Sequencing the genomes of 1000 actinobacteria strains.</title>
        <authorList>
            <person name="Klenk H.-P."/>
        </authorList>
    </citation>
    <scope>NUCLEOTIDE SEQUENCE [LARGE SCALE GENOMIC DNA]</scope>
    <source>
        <strain evidence="1 2">DSM 27576</strain>
    </source>
</reference>
<accession>A0A7W3PKW2</accession>
<gene>
    <name evidence="1" type="ORF">FHX48_000600</name>
</gene>